<dbReference type="Proteomes" id="UP000185911">
    <property type="component" value="Unassembled WGS sequence"/>
</dbReference>
<gene>
    <name evidence="1" type="ORF">BLL52_0608</name>
</gene>
<proteinExistence type="predicted"/>
<name>A0A1Q8YK97_9BURK</name>
<evidence type="ECO:0000313" key="2">
    <source>
        <dbReference type="Proteomes" id="UP000185911"/>
    </source>
</evidence>
<dbReference type="AlphaFoldDB" id="A0A1Q8YK97"/>
<sequence>MRNVSVFRLDCFLSHPMPKRPQEITPYLKRSPRFVLQFIRGSQILK</sequence>
<evidence type="ECO:0000313" key="1">
    <source>
        <dbReference type="EMBL" id="OLP08320.1"/>
    </source>
</evidence>
<keyword evidence="2" id="KW-1185">Reference proteome</keyword>
<dbReference type="EMBL" id="MSYM01000005">
    <property type="protein sequence ID" value="OLP08320.1"/>
    <property type="molecule type" value="Genomic_DNA"/>
</dbReference>
<accession>A0A1Q8YK97</accession>
<organism evidence="1 2">
    <name type="scientific">Rhodoferax antarcticus ANT.BR</name>
    <dbReference type="NCBI Taxonomy" id="1111071"/>
    <lineage>
        <taxon>Bacteria</taxon>
        <taxon>Pseudomonadati</taxon>
        <taxon>Pseudomonadota</taxon>
        <taxon>Betaproteobacteria</taxon>
        <taxon>Burkholderiales</taxon>
        <taxon>Comamonadaceae</taxon>
        <taxon>Rhodoferax</taxon>
    </lineage>
</organism>
<comment type="caution">
    <text evidence="1">The sequence shown here is derived from an EMBL/GenBank/DDBJ whole genome shotgun (WGS) entry which is preliminary data.</text>
</comment>
<protein>
    <submittedName>
        <fullName evidence="1">Uncharacterized protein</fullName>
    </submittedName>
</protein>
<reference evidence="1 2" key="1">
    <citation type="submission" date="2017-01" db="EMBL/GenBank/DDBJ databases">
        <title>Genome sequence of Rhodoferax antarcticus ANT.BR, a psychrophilic purple nonsulfur bacterium from an Antarctic microbial mat.</title>
        <authorList>
            <person name="Baker J."/>
            <person name="Riester C."/>
            <person name="Skinner B."/>
            <person name="Newell A."/>
            <person name="Swingley W."/>
            <person name="Madigan M."/>
            <person name="Jung D."/>
            <person name="Asao M."/>
            <person name="Chen M."/>
            <person name="Loughlin P."/>
            <person name="Pan H."/>
            <person name="Lin S."/>
            <person name="Li N."/>
            <person name="Shaw J."/>
            <person name="Prado M."/>
            <person name="Sherman C."/>
            <person name="Li X."/>
            <person name="Tang J."/>
            <person name="Blankenship R."/>
            <person name="Zhao T."/>
            <person name="Touchman J."/>
            <person name="Sattley M."/>
        </authorList>
    </citation>
    <scope>NUCLEOTIDE SEQUENCE [LARGE SCALE GENOMIC DNA]</scope>
    <source>
        <strain evidence="1 2">ANT.BR</strain>
    </source>
</reference>